<keyword evidence="4" id="KW-1185">Reference proteome</keyword>
<dbReference type="Proteomes" id="UP001054945">
    <property type="component" value="Unassembled WGS sequence"/>
</dbReference>
<feature type="compositionally biased region" description="Polar residues" evidence="1">
    <location>
        <begin position="66"/>
        <end position="76"/>
    </location>
</feature>
<evidence type="ECO:0000313" key="4">
    <source>
        <dbReference type="Proteomes" id="UP001054945"/>
    </source>
</evidence>
<feature type="compositionally biased region" description="Basic and acidic residues" evidence="1">
    <location>
        <begin position="77"/>
        <end position="86"/>
    </location>
</feature>
<evidence type="ECO:0000256" key="1">
    <source>
        <dbReference type="SAM" id="MobiDB-lite"/>
    </source>
</evidence>
<evidence type="ECO:0000313" key="3">
    <source>
        <dbReference type="EMBL" id="GIY57110.1"/>
    </source>
</evidence>
<dbReference type="EMBL" id="BPLR01012861">
    <property type="protein sequence ID" value="GIY57110.1"/>
    <property type="molecule type" value="Genomic_DNA"/>
</dbReference>
<comment type="caution">
    <text evidence="2">The sequence shown here is derived from an EMBL/GenBank/DDBJ whole genome shotgun (WGS) entry which is preliminary data.</text>
</comment>
<accession>A0AAV4RBG1</accession>
<gene>
    <name evidence="2" type="ORF">CEXT_320281</name>
    <name evidence="3" type="ORF">CEXT_726281</name>
</gene>
<name>A0AAV4RBG1_CAEEX</name>
<dbReference type="AlphaFoldDB" id="A0AAV4RBG1"/>
<evidence type="ECO:0000313" key="2">
    <source>
        <dbReference type="EMBL" id="GIY18331.1"/>
    </source>
</evidence>
<organism evidence="2 4">
    <name type="scientific">Caerostris extrusa</name>
    <name type="common">Bark spider</name>
    <name type="synonym">Caerostris bankana</name>
    <dbReference type="NCBI Taxonomy" id="172846"/>
    <lineage>
        <taxon>Eukaryota</taxon>
        <taxon>Metazoa</taxon>
        <taxon>Ecdysozoa</taxon>
        <taxon>Arthropoda</taxon>
        <taxon>Chelicerata</taxon>
        <taxon>Arachnida</taxon>
        <taxon>Araneae</taxon>
        <taxon>Araneomorphae</taxon>
        <taxon>Entelegynae</taxon>
        <taxon>Araneoidea</taxon>
        <taxon>Araneidae</taxon>
        <taxon>Caerostris</taxon>
    </lineage>
</organism>
<sequence>MYSNKYYKKFRSTWKYLQVLFTNGAAKAPMRPNAEADPAPTFLTMVGKSSVVNRVRMKKADVMQNFPNSDITVPNHQKSEKKSKNK</sequence>
<proteinExistence type="predicted"/>
<reference evidence="2 4" key="1">
    <citation type="submission" date="2021-06" db="EMBL/GenBank/DDBJ databases">
        <title>Caerostris extrusa draft genome.</title>
        <authorList>
            <person name="Kono N."/>
            <person name="Arakawa K."/>
        </authorList>
    </citation>
    <scope>NUCLEOTIDE SEQUENCE [LARGE SCALE GENOMIC DNA]</scope>
</reference>
<protein>
    <submittedName>
        <fullName evidence="2">Uncharacterized protein</fullName>
    </submittedName>
</protein>
<feature type="region of interest" description="Disordered" evidence="1">
    <location>
        <begin position="66"/>
        <end position="86"/>
    </location>
</feature>
<dbReference type="EMBL" id="BPLR01007611">
    <property type="protein sequence ID" value="GIY18331.1"/>
    <property type="molecule type" value="Genomic_DNA"/>
</dbReference>